<dbReference type="PANTHER" id="PTHR45527:SF1">
    <property type="entry name" value="FATTY ACID SYNTHASE"/>
    <property type="match status" value="1"/>
</dbReference>
<dbReference type="AlphaFoldDB" id="A0A3Q9G0E6"/>
<dbReference type="GO" id="GO:0043041">
    <property type="term" value="P:amino acid activation for nonribosomal peptide biosynthetic process"/>
    <property type="evidence" value="ECO:0007669"/>
    <property type="project" value="TreeGrafter"/>
</dbReference>
<dbReference type="SUPFAM" id="SSF52777">
    <property type="entry name" value="CoA-dependent acyltransferases"/>
    <property type="match status" value="2"/>
</dbReference>
<dbReference type="InterPro" id="IPR023213">
    <property type="entry name" value="CAT-like_dom_sf"/>
</dbReference>
<dbReference type="GO" id="GO:0008610">
    <property type="term" value="P:lipid biosynthetic process"/>
    <property type="evidence" value="ECO:0007669"/>
    <property type="project" value="UniProtKB-ARBA"/>
</dbReference>
<dbReference type="OrthoDB" id="3447635at2"/>
<evidence type="ECO:0000313" key="2">
    <source>
        <dbReference type="EMBL" id="AZQ72650.1"/>
    </source>
</evidence>
<dbReference type="GO" id="GO:0003824">
    <property type="term" value="F:catalytic activity"/>
    <property type="evidence" value="ECO:0007669"/>
    <property type="project" value="InterPro"/>
</dbReference>
<keyword evidence="3" id="KW-1185">Reference proteome</keyword>
<feature type="domain" description="Condensation" evidence="1">
    <location>
        <begin position="3"/>
        <end position="459"/>
    </location>
</feature>
<accession>A0A3Q9G0E6</accession>
<organism evidence="2 3">
    <name type="scientific">Streptomyces luteoverticillatus</name>
    <name type="common">Streptoverticillium luteoverticillatus</name>
    <dbReference type="NCBI Taxonomy" id="66425"/>
    <lineage>
        <taxon>Bacteria</taxon>
        <taxon>Bacillati</taxon>
        <taxon>Actinomycetota</taxon>
        <taxon>Actinomycetes</taxon>
        <taxon>Kitasatosporales</taxon>
        <taxon>Streptomycetaceae</taxon>
        <taxon>Streptomyces</taxon>
    </lineage>
</organism>
<sequence length="468" mass="50556">MTGTLPLSAGQEAMWFLNRLAPDSAAYNVVMALRVRGPLDLAELGRALDAVVDRHPILRACFADVAGTPRMFPGAAPAVRLEVREAEGAGEARLRELVAEAGSAPFDMARDGVFRLVVIRTGPETAVLVCAAHHLVTDAVAQGVVLRELLEAYRASGCGESPQWPAEPVPFEEFVSGERELLASARAAEFEEYWRGVCAGAPYVLELPADRPRPARADYTGASHEVTVPPQVWEKVRSGAAEAGTTPFSLLLAGFQALLHRYTGEGDFLIGMPTTTRLSRRSRAAVGCFVNTVVVRAGVGGTTTLPELAVEAQRQVRAGMGRVSYPFSHLTRALGVPRDPSRSPLVQVTFTMVSAGRSEPLMELIAEGEEAGRELELAGLRLAAFDVPQQEGQFDLAVELLQTSRSVKAVFRYRADLYDAATVERLAEHYLRLVEAGVDEPGTPVRRLSLVNRSERDRILSFGLGAMS</sequence>
<dbReference type="RefSeq" id="WP_126915169.1">
    <property type="nucleotide sequence ID" value="NZ_CP034587.1"/>
</dbReference>
<name>A0A3Q9G0E6_STRLT</name>
<dbReference type="EMBL" id="CP034587">
    <property type="protein sequence ID" value="AZQ72650.1"/>
    <property type="molecule type" value="Genomic_DNA"/>
</dbReference>
<proteinExistence type="predicted"/>
<protein>
    <recommendedName>
        <fullName evidence="1">Condensation domain-containing protein</fullName>
    </recommendedName>
</protein>
<dbReference type="CDD" id="cd19531">
    <property type="entry name" value="LCL_NRPS-like"/>
    <property type="match status" value="1"/>
</dbReference>
<evidence type="ECO:0000313" key="3">
    <source>
        <dbReference type="Proteomes" id="UP000267900"/>
    </source>
</evidence>
<dbReference type="Pfam" id="PF00668">
    <property type="entry name" value="Condensation"/>
    <property type="match status" value="1"/>
</dbReference>
<dbReference type="InterPro" id="IPR001242">
    <property type="entry name" value="Condensation_dom"/>
</dbReference>
<dbReference type="Gene3D" id="3.30.559.10">
    <property type="entry name" value="Chloramphenicol acetyltransferase-like domain"/>
    <property type="match status" value="1"/>
</dbReference>
<dbReference type="GO" id="GO:0044550">
    <property type="term" value="P:secondary metabolite biosynthetic process"/>
    <property type="evidence" value="ECO:0007669"/>
    <property type="project" value="TreeGrafter"/>
</dbReference>
<dbReference type="PANTHER" id="PTHR45527">
    <property type="entry name" value="NONRIBOSOMAL PEPTIDE SYNTHETASE"/>
    <property type="match status" value="1"/>
</dbReference>
<dbReference type="Proteomes" id="UP000267900">
    <property type="component" value="Chromosome"/>
</dbReference>
<reference evidence="2 3" key="1">
    <citation type="submission" date="2018-12" db="EMBL/GenBank/DDBJ databases">
        <title>The whole draft genome of Streptomyce luteoverticillatus CGMCC 15060.</title>
        <authorList>
            <person name="Feng Z."/>
            <person name="Chen G."/>
            <person name="Zhang J."/>
            <person name="Zhu H."/>
            <person name="Yu X."/>
            <person name="Zhang W."/>
            <person name="Zhang X."/>
        </authorList>
    </citation>
    <scope>NUCLEOTIDE SEQUENCE [LARGE SCALE GENOMIC DNA]</scope>
    <source>
        <strain evidence="2 3">CGMCC 15060</strain>
    </source>
</reference>
<gene>
    <name evidence="2" type="ORF">EKH77_16755</name>
</gene>
<evidence type="ECO:0000259" key="1">
    <source>
        <dbReference type="Pfam" id="PF00668"/>
    </source>
</evidence>
<dbReference type="Gene3D" id="3.30.559.30">
    <property type="entry name" value="Nonribosomal peptide synthetase, condensation domain"/>
    <property type="match status" value="1"/>
</dbReference>
<dbReference type="GO" id="GO:0031177">
    <property type="term" value="F:phosphopantetheine binding"/>
    <property type="evidence" value="ECO:0007669"/>
    <property type="project" value="TreeGrafter"/>
</dbReference>
<dbReference type="GO" id="GO:0005737">
    <property type="term" value="C:cytoplasm"/>
    <property type="evidence" value="ECO:0007669"/>
    <property type="project" value="TreeGrafter"/>
</dbReference>